<sequence length="184" mass="20471">MAFAISPSPDDELPTREDGAPFPYAFVVPSGAALFADTVTELVEQIIVGYVELPEMDAEDDPYLEARLDHLAVLAAKAQATVVATLEEEGQFVVEDLSEDTLTALFTRKDGPVLEFDEWREEIPLILFTTNYAPFSEFERPVGENIIWLNAYTERTYLDSLEKLGVGELHVRADDEIVVEADSV</sequence>
<reference evidence="1 2" key="1">
    <citation type="submission" date="2020-07" db="EMBL/GenBank/DDBJ databases">
        <title>Sequencing the genomes of 1000 actinobacteria strains.</title>
        <authorList>
            <person name="Klenk H.-P."/>
        </authorList>
    </citation>
    <scope>NUCLEOTIDE SEQUENCE [LARGE SCALE GENOMIC DNA]</scope>
    <source>
        <strain evidence="1 2">LI1</strain>
    </source>
</reference>
<accession>A0A7Z0J5N8</accession>
<dbReference type="EMBL" id="JACCFM010000001">
    <property type="protein sequence ID" value="NYJ19610.1"/>
    <property type="molecule type" value="Genomic_DNA"/>
</dbReference>
<protein>
    <submittedName>
        <fullName evidence="1">Uncharacterized protein</fullName>
    </submittedName>
</protein>
<dbReference type="AlphaFoldDB" id="A0A7Z0J5N8"/>
<dbReference type="Proteomes" id="UP000537260">
    <property type="component" value="Unassembled WGS sequence"/>
</dbReference>
<evidence type="ECO:0000313" key="2">
    <source>
        <dbReference type="Proteomes" id="UP000537260"/>
    </source>
</evidence>
<keyword evidence="2" id="KW-1185">Reference proteome</keyword>
<comment type="caution">
    <text evidence="1">The sequence shown here is derived from an EMBL/GenBank/DDBJ whole genome shotgun (WGS) entry which is preliminary data.</text>
</comment>
<dbReference type="RefSeq" id="WP_179578346.1">
    <property type="nucleotide sequence ID" value="NZ_JACCFM010000001.1"/>
</dbReference>
<evidence type="ECO:0000313" key="1">
    <source>
        <dbReference type="EMBL" id="NYJ19610.1"/>
    </source>
</evidence>
<gene>
    <name evidence="1" type="ORF">HNR05_001401</name>
</gene>
<name>A0A7Z0J5N8_9MICO</name>
<organism evidence="1 2">
    <name type="scientific">Glaciibacter psychrotolerans</name>
    <dbReference type="NCBI Taxonomy" id="670054"/>
    <lineage>
        <taxon>Bacteria</taxon>
        <taxon>Bacillati</taxon>
        <taxon>Actinomycetota</taxon>
        <taxon>Actinomycetes</taxon>
        <taxon>Micrococcales</taxon>
        <taxon>Microbacteriaceae</taxon>
        <taxon>Glaciibacter</taxon>
    </lineage>
</organism>
<proteinExistence type="predicted"/>